<dbReference type="Pfam" id="PF12697">
    <property type="entry name" value="Abhydrolase_6"/>
    <property type="match status" value="1"/>
</dbReference>
<evidence type="ECO:0000313" key="3">
    <source>
        <dbReference type="Proteomes" id="UP000589896"/>
    </source>
</evidence>
<proteinExistence type="predicted"/>
<accession>A0A7Z0QRT9</accession>
<sequence length="239" mass="25296">MSISSIEVLSIHGAGAGGWEWALWRAVFEARGARLHAPDLEPARDVAATRYEDYLSQVCAALSALPRPRALVGASLGGLLVAEAAADADADALILVNPLPPAPWHAALPARTWPERVAWGRDARLASTRAAMPDADPASALRAMRGWRDEAGAVLQAAWDGRPVRRPAMPVLCIASRDDGDVPPTLTRALADAWGADFAWSGAGSHVGPLLGRHAFETARYAHDWLRARCHAGTSAASV</sequence>
<keyword evidence="3" id="KW-1185">Reference proteome</keyword>
<reference evidence="2 3" key="1">
    <citation type="submission" date="2020-07" db="EMBL/GenBank/DDBJ databases">
        <title>isolation of Luteimonas sp. SJ-16.</title>
        <authorList>
            <person name="Huang X.-X."/>
            <person name="Xu L."/>
            <person name="Sun J.-Q."/>
        </authorList>
    </citation>
    <scope>NUCLEOTIDE SEQUENCE [LARGE SCALE GENOMIC DNA]</scope>
    <source>
        <strain evidence="2 3">SJ-16</strain>
    </source>
</reference>
<dbReference type="InterPro" id="IPR000073">
    <property type="entry name" value="AB_hydrolase_1"/>
</dbReference>
<gene>
    <name evidence="2" type="ORF">H0E82_13090</name>
</gene>
<dbReference type="SUPFAM" id="SSF53474">
    <property type="entry name" value="alpha/beta-Hydrolases"/>
    <property type="match status" value="1"/>
</dbReference>
<evidence type="ECO:0000313" key="2">
    <source>
        <dbReference type="EMBL" id="NYZ63686.1"/>
    </source>
</evidence>
<dbReference type="EMBL" id="JACCJZ010000020">
    <property type="protein sequence ID" value="NYZ63686.1"/>
    <property type="molecule type" value="Genomic_DNA"/>
</dbReference>
<dbReference type="Proteomes" id="UP000589896">
    <property type="component" value="Unassembled WGS sequence"/>
</dbReference>
<dbReference type="Gene3D" id="3.40.50.1820">
    <property type="entry name" value="alpha/beta hydrolase"/>
    <property type="match status" value="1"/>
</dbReference>
<dbReference type="InterPro" id="IPR029058">
    <property type="entry name" value="AB_hydrolase_fold"/>
</dbReference>
<evidence type="ECO:0000259" key="1">
    <source>
        <dbReference type="Pfam" id="PF12697"/>
    </source>
</evidence>
<feature type="domain" description="AB hydrolase-1" evidence="1">
    <location>
        <begin position="9"/>
        <end position="211"/>
    </location>
</feature>
<dbReference type="RefSeq" id="WP_180545899.1">
    <property type="nucleotide sequence ID" value="NZ_JACCJZ010000020.1"/>
</dbReference>
<protein>
    <submittedName>
        <fullName evidence="2">Alpha/beta hydrolase</fullName>
    </submittedName>
</protein>
<name>A0A7Z0QRT9_9GAMM</name>
<organism evidence="2 3">
    <name type="scientific">Luteimonas deserti</name>
    <dbReference type="NCBI Taxonomy" id="2752306"/>
    <lineage>
        <taxon>Bacteria</taxon>
        <taxon>Pseudomonadati</taxon>
        <taxon>Pseudomonadota</taxon>
        <taxon>Gammaproteobacteria</taxon>
        <taxon>Lysobacterales</taxon>
        <taxon>Lysobacteraceae</taxon>
        <taxon>Luteimonas</taxon>
    </lineage>
</organism>
<dbReference type="AlphaFoldDB" id="A0A7Z0QRT9"/>
<dbReference type="GO" id="GO:0016787">
    <property type="term" value="F:hydrolase activity"/>
    <property type="evidence" value="ECO:0007669"/>
    <property type="project" value="UniProtKB-KW"/>
</dbReference>
<keyword evidence="2" id="KW-0378">Hydrolase</keyword>
<comment type="caution">
    <text evidence="2">The sequence shown here is derived from an EMBL/GenBank/DDBJ whole genome shotgun (WGS) entry which is preliminary data.</text>
</comment>